<dbReference type="EMBL" id="JXBL01000001">
    <property type="protein sequence ID" value="KIE42473.1"/>
    <property type="molecule type" value="Genomic_DNA"/>
</dbReference>
<keyword evidence="2" id="KW-1185">Reference proteome</keyword>
<reference evidence="1 2" key="1">
    <citation type="submission" date="2015-01" db="EMBL/GenBank/DDBJ databases">
        <title>Genome sequence of the anaerobic bacterium Geobacter soli GSS01, a dissimilatory Fe(III) reducer from soil.</title>
        <authorList>
            <person name="Yang G."/>
            <person name="Zhou S."/>
        </authorList>
    </citation>
    <scope>NUCLEOTIDE SEQUENCE [LARGE SCALE GENOMIC DNA]</scope>
    <source>
        <strain evidence="1 2">GSS01</strain>
    </source>
</reference>
<dbReference type="Proteomes" id="UP000031433">
    <property type="component" value="Unassembled WGS sequence"/>
</dbReference>
<name>A0A0C1TT13_9BACT</name>
<accession>A0A0C1TT13</accession>
<comment type="caution">
    <text evidence="1">The sequence shown here is derived from an EMBL/GenBank/DDBJ whole genome shotgun (WGS) entry which is preliminary data.</text>
</comment>
<evidence type="ECO:0000313" key="1">
    <source>
        <dbReference type="EMBL" id="KIE42473.1"/>
    </source>
</evidence>
<gene>
    <name evidence="1" type="ORF">SE37_07425</name>
</gene>
<proteinExistence type="predicted"/>
<organism evidence="1 2">
    <name type="scientific">Geobacter soli</name>
    <dbReference type="NCBI Taxonomy" id="1510391"/>
    <lineage>
        <taxon>Bacteria</taxon>
        <taxon>Pseudomonadati</taxon>
        <taxon>Thermodesulfobacteriota</taxon>
        <taxon>Desulfuromonadia</taxon>
        <taxon>Geobacterales</taxon>
        <taxon>Geobacteraceae</taxon>
        <taxon>Geobacter</taxon>
    </lineage>
</organism>
<sequence length="219" mass="24227">MYELADHFACYNTFSGTCDFRIPIARMEECEFEPFYISMKHLLHGGLQVTDCDAEEGSRITHAILIRAKDGEWEILIADGVLPQCYAIGHRTPIGYAVGSCPACGDSVIDQGDRFACSSGVSGCNFSIAKKSILDSVSSSIIDELHDAIIGSDSLLAENMSNVLASGGTHKTSWYDYEIYEYYEMAVMKKGDGWTLKITHDDAELEACAREGYRKMLEE</sequence>
<dbReference type="AlphaFoldDB" id="A0A0C1TT13"/>
<protein>
    <submittedName>
        <fullName evidence="1">Uncharacterized protein</fullName>
    </submittedName>
</protein>
<evidence type="ECO:0000313" key="2">
    <source>
        <dbReference type="Proteomes" id="UP000031433"/>
    </source>
</evidence>